<dbReference type="Pfam" id="PF21076">
    <property type="entry name" value="GDH_ACT2"/>
    <property type="match status" value="1"/>
</dbReference>
<dbReference type="PANTHER" id="PTHR43403:SF1">
    <property type="entry name" value="NAD-SPECIFIC GLUTAMATE DEHYDROGENASE"/>
    <property type="match status" value="1"/>
</dbReference>
<dbReference type="InterPro" id="IPR036291">
    <property type="entry name" value="NAD(P)-bd_dom_sf"/>
</dbReference>
<dbReference type="Pfam" id="PF21079">
    <property type="entry name" value="GDH_HM2"/>
    <property type="match status" value="1"/>
</dbReference>
<dbReference type="InterPro" id="IPR048381">
    <property type="entry name" value="GDH_C"/>
</dbReference>
<dbReference type="Pfam" id="PF05088">
    <property type="entry name" value="Bac_GDH_CD"/>
    <property type="match status" value="1"/>
</dbReference>
<accession>A0A2Y8ZTH6</accession>
<keyword evidence="7" id="KW-1185">Reference proteome</keyword>
<dbReference type="InterPro" id="IPR049058">
    <property type="entry name" value="NAD_Glu_DH_HM2"/>
</dbReference>
<organism evidence="6 7">
    <name type="scientific">Branchiibius hedensis</name>
    <dbReference type="NCBI Taxonomy" id="672460"/>
    <lineage>
        <taxon>Bacteria</taxon>
        <taxon>Bacillati</taxon>
        <taxon>Actinomycetota</taxon>
        <taxon>Actinomycetes</taxon>
        <taxon>Micrococcales</taxon>
        <taxon>Dermacoccaceae</taxon>
        <taxon>Branchiibius</taxon>
    </lineage>
</organism>
<evidence type="ECO:0000259" key="5">
    <source>
        <dbReference type="Pfam" id="PF21077"/>
    </source>
</evidence>
<dbReference type="InterPro" id="IPR046346">
    <property type="entry name" value="Aminoacid_DH-like_N_sf"/>
</dbReference>
<dbReference type="InterPro" id="IPR028971">
    <property type="entry name" value="NAD-GDH_cat"/>
</dbReference>
<evidence type="ECO:0000259" key="1">
    <source>
        <dbReference type="Pfam" id="PF05088"/>
    </source>
</evidence>
<dbReference type="InterPro" id="IPR049059">
    <property type="entry name" value="NAD_Glu_DH_HM1"/>
</dbReference>
<feature type="domain" description="NAD-glutamate dehydrogenase ACT3" evidence="5">
    <location>
        <begin position="539"/>
        <end position="607"/>
    </location>
</feature>
<dbReference type="GO" id="GO:0004069">
    <property type="term" value="F:L-aspartate:2-oxoglutarate aminotransferase activity"/>
    <property type="evidence" value="ECO:0007669"/>
    <property type="project" value="InterPro"/>
</dbReference>
<evidence type="ECO:0000313" key="7">
    <source>
        <dbReference type="Proteomes" id="UP000250028"/>
    </source>
</evidence>
<dbReference type="Pfam" id="PF21077">
    <property type="entry name" value="GDH_ACT3"/>
    <property type="match status" value="1"/>
</dbReference>
<dbReference type="PANTHER" id="PTHR43403">
    <property type="entry name" value="NAD-SPECIFIC GLUTAMATE DEHYDROGENASE"/>
    <property type="match status" value="1"/>
</dbReference>
<dbReference type="PIRSF" id="PIRSF036761">
    <property type="entry name" value="GDH_Mll4104"/>
    <property type="match status" value="1"/>
</dbReference>
<dbReference type="Proteomes" id="UP000250028">
    <property type="component" value="Unassembled WGS sequence"/>
</dbReference>
<dbReference type="RefSeq" id="WP_109685656.1">
    <property type="nucleotide sequence ID" value="NZ_QGDN01000001.1"/>
</dbReference>
<feature type="domain" description="NAD-glutamate dehydrogenase catalytic" evidence="1">
    <location>
        <begin position="720"/>
        <end position="1210"/>
    </location>
</feature>
<evidence type="ECO:0000313" key="6">
    <source>
        <dbReference type="EMBL" id="SSA34806.1"/>
    </source>
</evidence>
<dbReference type="Pfam" id="PF21074">
    <property type="entry name" value="GDH_C"/>
    <property type="match status" value="1"/>
</dbReference>
<evidence type="ECO:0000259" key="2">
    <source>
        <dbReference type="Pfam" id="PF21074"/>
    </source>
</evidence>
<dbReference type="SUPFAM" id="SSF53223">
    <property type="entry name" value="Aminoacid dehydrogenase-like, N-terminal domain"/>
    <property type="match status" value="1"/>
</dbReference>
<dbReference type="GO" id="GO:0006538">
    <property type="term" value="P:L-glutamate catabolic process"/>
    <property type="evidence" value="ECO:0007669"/>
    <property type="project" value="InterPro"/>
</dbReference>
<feature type="domain" description="NAD-glutamate dehydrogenase ACT2" evidence="4">
    <location>
        <begin position="393"/>
        <end position="479"/>
    </location>
</feature>
<dbReference type="InterPro" id="IPR049062">
    <property type="entry name" value="NAD_Glu_DH_ACT2"/>
</dbReference>
<reference evidence="7" key="1">
    <citation type="submission" date="2016-10" db="EMBL/GenBank/DDBJ databases">
        <authorList>
            <person name="Varghese N."/>
            <person name="Submissions S."/>
        </authorList>
    </citation>
    <scope>NUCLEOTIDE SEQUENCE [LARGE SCALE GENOMIC DNA]</scope>
    <source>
        <strain evidence="7">DSM 22951</strain>
    </source>
</reference>
<evidence type="ECO:0000259" key="3">
    <source>
        <dbReference type="Pfam" id="PF21075"/>
    </source>
</evidence>
<dbReference type="Pfam" id="PF21073">
    <property type="entry name" value="GDH_HM1"/>
    <property type="match status" value="1"/>
</dbReference>
<dbReference type="EMBL" id="UESZ01000001">
    <property type="protein sequence ID" value="SSA34806.1"/>
    <property type="molecule type" value="Genomic_DNA"/>
</dbReference>
<dbReference type="Gene3D" id="3.40.50.720">
    <property type="entry name" value="NAD(P)-binding Rossmann-like Domain"/>
    <property type="match status" value="1"/>
</dbReference>
<dbReference type="InterPro" id="IPR049056">
    <property type="entry name" value="NAD_Glu_DH_HM3"/>
</dbReference>
<dbReference type="InterPro" id="IPR007780">
    <property type="entry name" value="NAD_Glu_DH_bac"/>
</dbReference>
<dbReference type="InterPro" id="IPR024727">
    <property type="entry name" value="NAD_Glu_DH_N_ACT1"/>
</dbReference>
<dbReference type="OrthoDB" id="9758052at2"/>
<sequence length="1599" mass="177595">MPAVNSATVSASDQSVSEQLVSSYFEHTAAEDFQTLSPPDVSGIVRSHLALARERRPGTTNVEVFTPHPDSDGWGRGLVVAQIVTDDMPFIVDTVLAALSRAQRSVRLLVHPQFDVRRSASGELESVTAAADDGDDATIRESWLHVEFARGRTVADDEELQQTLAQVMADLHAAVEDWPQMRERCWELAGSVAEEVGTRVDEDQIRQCVEMLRWLADDNFTFIGYRDYRLAQRDGMDGLAPVEGSGLGVLRDDHPDSFRPLTPEAARTAHDPRLLTITKANSLSTVHRSAHLDYIGVRVFDDAGAVIGERRFIGLFAARAYNETVRRVPVARDKVEQVLAATGYAADSHDGRDVLQTLETYPRDEVLQADVPHLVHVAQVVSRLKERRCAGVLRRDDEFGRFVSVVVYVPRDAYDTTLRLRMTKVLQESYRPRHIEHEIRLNDADLAYVHFVVWLGQERPAPISDQDFDDRLLRSVQTWGQHFAALVRDQYGDEAAARITADYVHAFPEAYKEDFTAAQGLADLQRIEALDGPDPALFALYRESGSDPRERRFKIFRRDRLILTDVVGMFTDFGVEVTDERPYSMRLPDGSAVWIYDIGLRSQSPTAWGGEDADQVKVVRGRFEDAFAAVWDRRADSDRLGGLVLSAGLTWRQVAVLRTVGRYLRQTAFSLSYGYIQDALLANPDLAVLLSELFEQRFDPALRLEADERASHQHRTLQRIDAALTDVASLDHDRIVRAIRGVVRATLRTNAFRPDSRVIALKLDCHGVPDLPEPIPMFEIWVHGPDVEGVHLRFGKVARGGLRWSDRRDDFRTEILGLVKAQMVKNALIVPTGAKGGFVARHLPDPSDRDAFNAAGVAAYQQFIASLLEVTDNLVSGVVVPPRDVVRYDDDDTYLVVAADKGTATFSDIANGIARENGFWLDDAFASGGSAGYDHKAMGITARGAWESVKRHFREMGVDTQTQEFTAAGIGDMSGDVFGNGMLLSEHLRLVAAFDHRHVFLDPDPDAASSYAERRRLFELPRSSWDSYDRQLISAGGGVYPRTAKSVPISDQVRRALGLGDDITALTPAELIRAILRAPVDLLWNGGIGTYVRSSLETDAQIGDRTNDAVRISADQLRCKVIGEGGNLGLSQLARIEAAQNGVRVNTDAIDNSAGVDTSDHEVNIKIAAAGLVRDGSLELSQRDELLASMTDEIAHQVLRDNYEQNVLLGNARAQEHAMLPVHRRFMAAVPGLDRELEFLPSDEALDQRDRAGHGLCSPEFSVLVAYAKLDAKRQLLQTNLPDDPWFEATLSGYFPAAMRRYDQAIAAHPLRREIVTTCVVNDLVNRGGITFVFRAQEETGATADQIARAFVIVREVFGMRELLARIEATDNVVSTDTQTRMYLEVRRLLDRATRWFIHNRPADGSIAQEIERFRPVVSALRPRAQDFLRGSEHDRWATNADRLRQDGVPQDLADEIAALLDAYSLLDIARRSQITDTDPAEVARTYFACSERLQIDRLLHAVSALPRDDLSDALARSALREDLYGVLDSFVDVVLRSTDQTPDRVDQWATTHQAGVERAARAVAVLPPRSAEPPTLAQVLVALRALRSVATVGDSHTG</sequence>
<feature type="domain" description="NAD-specific glutamate dehydrogenase C-terminal" evidence="2">
    <location>
        <begin position="1253"/>
        <end position="1588"/>
    </location>
</feature>
<dbReference type="InterPro" id="IPR049064">
    <property type="entry name" value="NAD_Glu_DH_ACT3"/>
</dbReference>
<evidence type="ECO:0000259" key="4">
    <source>
        <dbReference type="Pfam" id="PF21076"/>
    </source>
</evidence>
<dbReference type="GO" id="GO:0004352">
    <property type="term" value="F:glutamate dehydrogenase (NAD+) activity"/>
    <property type="evidence" value="ECO:0007669"/>
    <property type="project" value="InterPro"/>
</dbReference>
<gene>
    <name evidence="6" type="ORF">SAMN04489750_2136</name>
</gene>
<dbReference type="Pfam" id="PF21078">
    <property type="entry name" value="GDH_HM3"/>
    <property type="match status" value="1"/>
</dbReference>
<proteinExistence type="predicted"/>
<feature type="domain" description="NAD-glutamate dehydrogenase N-terminal ACT1" evidence="3">
    <location>
        <begin position="21"/>
        <end position="164"/>
    </location>
</feature>
<dbReference type="SUPFAM" id="SSF51735">
    <property type="entry name" value="NAD(P)-binding Rossmann-fold domains"/>
    <property type="match status" value="1"/>
</dbReference>
<dbReference type="Pfam" id="PF21075">
    <property type="entry name" value="GDH_ACT1"/>
    <property type="match status" value="1"/>
</dbReference>
<name>A0A2Y8ZTH6_9MICO</name>
<protein>
    <submittedName>
        <fullName evidence="6">Glutamate dehydrogenase</fullName>
    </submittedName>
</protein>